<keyword evidence="3" id="KW-1185">Reference proteome</keyword>
<proteinExistence type="predicted"/>
<comment type="caution">
    <text evidence="2">The sequence shown here is derived from an EMBL/GenBank/DDBJ whole genome shotgun (WGS) entry which is preliminary data.</text>
</comment>
<reference evidence="2" key="2">
    <citation type="submission" date="2023-03" db="EMBL/GenBank/DDBJ databases">
        <authorList>
            <person name="Inwood S.N."/>
            <person name="Skelly J.G."/>
            <person name="Guhlin J."/>
            <person name="Harrop T.W.R."/>
            <person name="Goldson S.G."/>
            <person name="Dearden P.K."/>
        </authorList>
    </citation>
    <scope>NUCLEOTIDE SEQUENCE</scope>
    <source>
        <strain evidence="2">Lincoln</strain>
        <tissue evidence="2">Whole body</tissue>
    </source>
</reference>
<gene>
    <name evidence="2" type="ORF">PV327_010307</name>
</gene>
<keyword evidence="1" id="KW-0472">Membrane</keyword>
<reference evidence="2" key="1">
    <citation type="journal article" date="2023" name="bioRxiv">
        <title>Scaffold-level genome assemblies of two parasitoid biocontrol wasps reveal the parthenogenesis mechanism and an associated novel virus.</title>
        <authorList>
            <person name="Inwood S."/>
            <person name="Skelly J."/>
            <person name="Guhlin J."/>
            <person name="Harrop T."/>
            <person name="Goldson S."/>
            <person name="Dearden P."/>
        </authorList>
    </citation>
    <scope>NUCLEOTIDE SEQUENCE</scope>
    <source>
        <strain evidence="2">Lincoln</strain>
        <tissue evidence="2">Whole body</tissue>
    </source>
</reference>
<dbReference type="Proteomes" id="UP001168972">
    <property type="component" value="Unassembled WGS sequence"/>
</dbReference>
<evidence type="ECO:0000256" key="1">
    <source>
        <dbReference type="SAM" id="Phobius"/>
    </source>
</evidence>
<evidence type="ECO:0000313" key="3">
    <source>
        <dbReference type="Proteomes" id="UP001168972"/>
    </source>
</evidence>
<keyword evidence="1" id="KW-0812">Transmembrane</keyword>
<evidence type="ECO:0000313" key="2">
    <source>
        <dbReference type="EMBL" id="KAK0174547.1"/>
    </source>
</evidence>
<name>A0AA39FRM4_MICHY</name>
<feature type="transmembrane region" description="Helical" evidence="1">
    <location>
        <begin position="20"/>
        <end position="40"/>
    </location>
</feature>
<keyword evidence="1" id="KW-1133">Transmembrane helix</keyword>
<dbReference type="EMBL" id="JAQQBR010000006">
    <property type="protein sequence ID" value="KAK0174547.1"/>
    <property type="molecule type" value="Genomic_DNA"/>
</dbReference>
<feature type="transmembrane region" description="Helical" evidence="1">
    <location>
        <begin position="52"/>
        <end position="70"/>
    </location>
</feature>
<sequence length="96" mass="11131">MVAVVKFASNSWVAGGTADLYTVMSIIFVNCRHFSTIYILGYVNNLCKFRIFFYDLFLVMPIIFVNSRYLSAISSWEFYSFNTINQSPWPPDPSYL</sequence>
<accession>A0AA39FRM4</accession>
<dbReference type="AlphaFoldDB" id="A0AA39FRM4"/>
<protein>
    <submittedName>
        <fullName evidence="2">Uncharacterized protein</fullName>
    </submittedName>
</protein>
<organism evidence="2 3">
    <name type="scientific">Microctonus hyperodae</name>
    <name type="common">Parasitoid wasp</name>
    <dbReference type="NCBI Taxonomy" id="165561"/>
    <lineage>
        <taxon>Eukaryota</taxon>
        <taxon>Metazoa</taxon>
        <taxon>Ecdysozoa</taxon>
        <taxon>Arthropoda</taxon>
        <taxon>Hexapoda</taxon>
        <taxon>Insecta</taxon>
        <taxon>Pterygota</taxon>
        <taxon>Neoptera</taxon>
        <taxon>Endopterygota</taxon>
        <taxon>Hymenoptera</taxon>
        <taxon>Apocrita</taxon>
        <taxon>Ichneumonoidea</taxon>
        <taxon>Braconidae</taxon>
        <taxon>Euphorinae</taxon>
        <taxon>Microctonus</taxon>
    </lineage>
</organism>